<evidence type="ECO:0000256" key="12">
    <source>
        <dbReference type="ARBA" id="ARBA00022801"/>
    </source>
</evidence>
<dbReference type="PANTHER" id="PTHR42945:SF9">
    <property type="entry name" value="HISTIDINE BIOSYNTHESIS BIFUNCTIONAL PROTEIN HISIE"/>
    <property type="match status" value="1"/>
</dbReference>
<dbReference type="InterPro" id="IPR023019">
    <property type="entry name" value="His_synth_HisIE"/>
</dbReference>
<evidence type="ECO:0000256" key="14">
    <source>
        <dbReference type="ARBA" id="ARBA00023102"/>
    </source>
</evidence>
<evidence type="ECO:0000256" key="4">
    <source>
        <dbReference type="ARBA" id="ARBA00005169"/>
    </source>
</evidence>
<evidence type="ECO:0000256" key="1">
    <source>
        <dbReference type="ARBA" id="ARBA00000024"/>
    </source>
</evidence>
<dbReference type="InterPro" id="IPR038019">
    <property type="entry name" value="PRib_AMP_CycHydrolase_sf"/>
</dbReference>
<dbReference type="NCBIfam" id="NF002747">
    <property type="entry name" value="PRK02759.1"/>
    <property type="match status" value="1"/>
</dbReference>
<evidence type="ECO:0000259" key="17">
    <source>
        <dbReference type="Pfam" id="PF01502"/>
    </source>
</evidence>
<evidence type="ECO:0000256" key="10">
    <source>
        <dbReference type="ARBA" id="ARBA00022605"/>
    </source>
</evidence>
<comment type="subcellular location">
    <subcellularLocation>
        <location evidence="3 16">Cytoplasm</location>
    </subcellularLocation>
</comment>
<dbReference type="HAMAP" id="MF_01020">
    <property type="entry name" value="HisE"/>
    <property type="match status" value="1"/>
</dbReference>
<dbReference type="UniPathway" id="UPA00031">
    <property type="reaction ID" value="UER00007"/>
</dbReference>
<evidence type="ECO:0000256" key="8">
    <source>
        <dbReference type="ARBA" id="ARBA00009392"/>
    </source>
</evidence>
<dbReference type="AlphaFoldDB" id="A0A429V6E1"/>
<dbReference type="OrthoDB" id="9795769at2"/>
<comment type="similarity">
    <text evidence="7 16">In the N-terminal section; belongs to the PRA-CH family.</text>
</comment>
<evidence type="ECO:0000313" key="19">
    <source>
        <dbReference type="Proteomes" id="UP000274661"/>
    </source>
</evidence>
<comment type="similarity">
    <text evidence="8">Belongs to the PRA-PH family.</text>
</comment>
<comment type="pathway">
    <text evidence="4 16">Amino-acid biosynthesis; L-histidine biosynthesis; L-histidine from 5-phospho-alpha-D-ribose 1-diphosphate: step 3/9.</text>
</comment>
<dbReference type="InterPro" id="IPR021130">
    <property type="entry name" value="PRib-ATP_PPHydrolase-like"/>
</dbReference>
<keyword evidence="19" id="KW-1185">Reference proteome</keyword>
<dbReference type="EC" id="3.6.1.31" evidence="16"/>
<evidence type="ECO:0000256" key="3">
    <source>
        <dbReference type="ARBA" id="ARBA00004496"/>
    </source>
</evidence>
<keyword evidence="9 16" id="KW-0963">Cytoplasm</keyword>
<keyword evidence="14 16" id="KW-0368">Histidine biosynthesis</keyword>
<dbReference type="GO" id="GO:0005737">
    <property type="term" value="C:cytoplasm"/>
    <property type="evidence" value="ECO:0007669"/>
    <property type="project" value="UniProtKB-SubCell"/>
</dbReference>
<organism evidence="18 19">
    <name type="scientific">Sphingomonas ginkgonis</name>
    <dbReference type="NCBI Taxonomy" id="2315330"/>
    <lineage>
        <taxon>Bacteria</taxon>
        <taxon>Pseudomonadati</taxon>
        <taxon>Pseudomonadota</taxon>
        <taxon>Alphaproteobacteria</taxon>
        <taxon>Sphingomonadales</taxon>
        <taxon>Sphingomonadaceae</taxon>
        <taxon>Sphingomonas</taxon>
    </lineage>
</organism>
<keyword evidence="13 16" id="KW-0067">ATP-binding</keyword>
<comment type="caution">
    <text evidence="18">The sequence shown here is derived from an EMBL/GenBank/DDBJ whole genome shotgun (WGS) entry which is preliminary data.</text>
</comment>
<protein>
    <recommendedName>
        <fullName evidence="16">Histidine biosynthesis bifunctional protein HisIE</fullName>
    </recommendedName>
    <domain>
        <recommendedName>
            <fullName evidence="16">Phosphoribosyl-AMP cyclohydrolase</fullName>
            <shortName evidence="16">PRA-CH</shortName>
            <ecNumber evidence="16">3.5.4.19</ecNumber>
        </recommendedName>
    </domain>
    <domain>
        <recommendedName>
            <fullName evidence="16">Phosphoribosyl-ATP pyrophosphatase</fullName>
            <shortName evidence="16">PRA-PH</shortName>
            <ecNumber evidence="16">3.6.1.31</ecNumber>
        </recommendedName>
    </domain>
</protein>
<accession>A0A429V6E1</accession>
<keyword evidence="10 16" id="KW-0028">Amino-acid biosynthesis</keyword>
<keyword evidence="12 16" id="KW-0378">Hydrolase</keyword>
<dbReference type="Gene3D" id="3.10.20.810">
    <property type="entry name" value="Phosphoribosyl-AMP cyclohydrolase"/>
    <property type="match status" value="1"/>
</dbReference>
<dbReference type="NCBIfam" id="TIGR03188">
    <property type="entry name" value="histidine_hisI"/>
    <property type="match status" value="1"/>
</dbReference>
<evidence type="ECO:0000256" key="15">
    <source>
        <dbReference type="ARBA" id="ARBA00023268"/>
    </source>
</evidence>
<dbReference type="InterPro" id="IPR008179">
    <property type="entry name" value="HisE"/>
</dbReference>
<comment type="catalytic activity">
    <reaction evidence="1 16">
        <text>1-(5-phospho-beta-D-ribosyl)-5'-AMP + H2O = 1-(5-phospho-beta-D-ribosyl)-5-[(5-phospho-beta-D-ribosylamino)methylideneamino]imidazole-4-carboxamide</text>
        <dbReference type="Rhea" id="RHEA:20049"/>
        <dbReference type="ChEBI" id="CHEBI:15377"/>
        <dbReference type="ChEBI" id="CHEBI:58435"/>
        <dbReference type="ChEBI" id="CHEBI:59457"/>
        <dbReference type="EC" id="3.5.4.19"/>
    </reaction>
</comment>
<comment type="similarity">
    <text evidence="6 16">In the C-terminal section; belongs to the PRA-PH family.</text>
</comment>
<feature type="domain" description="Phosphoribosyl-AMP cyclohydrolase" evidence="17">
    <location>
        <begin position="39"/>
        <end position="111"/>
    </location>
</feature>
<feature type="region of interest" description="Phosphoribosyl-ATP pyrophosphohydrolase" evidence="16">
    <location>
        <begin position="122"/>
        <end position="219"/>
    </location>
</feature>
<dbReference type="SUPFAM" id="SSF101386">
    <property type="entry name" value="all-alpha NTP pyrophosphatases"/>
    <property type="match status" value="1"/>
</dbReference>
<evidence type="ECO:0000256" key="5">
    <source>
        <dbReference type="ARBA" id="ARBA00005204"/>
    </source>
</evidence>
<dbReference type="SUPFAM" id="SSF141734">
    <property type="entry name" value="HisI-like"/>
    <property type="match status" value="1"/>
</dbReference>
<dbReference type="Pfam" id="PF01503">
    <property type="entry name" value="PRA-PH"/>
    <property type="match status" value="1"/>
</dbReference>
<dbReference type="CDD" id="cd11534">
    <property type="entry name" value="NTP-PPase_HisIE_like"/>
    <property type="match status" value="1"/>
</dbReference>
<dbReference type="EC" id="3.5.4.19" evidence="16"/>
<name>A0A429V6E1_9SPHN</name>
<dbReference type="GO" id="GO:0004635">
    <property type="term" value="F:phosphoribosyl-AMP cyclohydrolase activity"/>
    <property type="evidence" value="ECO:0007669"/>
    <property type="project" value="UniProtKB-UniRule"/>
</dbReference>
<dbReference type="Gene3D" id="1.10.287.1080">
    <property type="entry name" value="MazG-like"/>
    <property type="match status" value="1"/>
</dbReference>
<comment type="catalytic activity">
    <reaction evidence="2 16">
        <text>1-(5-phospho-beta-D-ribosyl)-ATP + H2O = 1-(5-phospho-beta-D-ribosyl)-5'-AMP + diphosphate + H(+)</text>
        <dbReference type="Rhea" id="RHEA:22828"/>
        <dbReference type="ChEBI" id="CHEBI:15377"/>
        <dbReference type="ChEBI" id="CHEBI:15378"/>
        <dbReference type="ChEBI" id="CHEBI:33019"/>
        <dbReference type="ChEBI" id="CHEBI:59457"/>
        <dbReference type="ChEBI" id="CHEBI:73183"/>
        <dbReference type="EC" id="3.6.1.31"/>
    </reaction>
</comment>
<evidence type="ECO:0000256" key="6">
    <source>
        <dbReference type="ARBA" id="ARBA00007731"/>
    </source>
</evidence>
<dbReference type="PANTHER" id="PTHR42945">
    <property type="entry name" value="HISTIDINE BIOSYNTHESIS BIFUNCTIONAL PROTEIN"/>
    <property type="match status" value="1"/>
</dbReference>
<sequence length="219" mass="23463">MRDRNAPLSADAFDALAWAKMDGLLPAIVQDGASGRVLMLGYMDRAALAATLETRRVTFFSRSRQRLWTKGESSGNLLNLVAVHEDCDGDALLVIADPVGPTCHEGTASCFGGSEPAGPAWLAELSAIVAARAGLADETSYTRKLLARGPERIAQKIGEEGVEIALAAVTRDNRGIAEETADLLYHLAVLFEAKGMRWEEVVAILRERHAERSSATASS</sequence>
<dbReference type="Pfam" id="PF01502">
    <property type="entry name" value="PRA-CH"/>
    <property type="match status" value="1"/>
</dbReference>
<evidence type="ECO:0000256" key="11">
    <source>
        <dbReference type="ARBA" id="ARBA00022741"/>
    </source>
</evidence>
<keyword evidence="15 16" id="KW-0511">Multifunctional enzyme</keyword>
<gene>
    <name evidence="16" type="primary">hisI</name>
    <name evidence="16" type="synonym">hisIE</name>
    <name evidence="18" type="ORF">HMF7854_00595</name>
</gene>
<dbReference type="GO" id="GO:0000105">
    <property type="term" value="P:L-histidine biosynthetic process"/>
    <property type="evidence" value="ECO:0007669"/>
    <property type="project" value="UniProtKB-UniRule"/>
</dbReference>
<evidence type="ECO:0000256" key="9">
    <source>
        <dbReference type="ARBA" id="ARBA00022490"/>
    </source>
</evidence>
<dbReference type="FunFam" id="3.10.20.810:FF:000001">
    <property type="entry name" value="Histidine biosynthesis bifunctional protein HisIE"/>
    <property type="match status" value="1"/>
</dbReference>
<evidence type="ECO:0000256" key="13">
    <source>
        <dbReference type="ARBA" id="ARBA00022840"/>
    </source>
</evidence>
<dbReference type="InterPro" id="IPR002496">
    <property type="entry name" value="PRib_AMP_CycHydrolase_dom"/>
</dbReference>
<dbReference type="GO" id="GO:0004636">
    <property type="term" value="F:phosphoribosyl-ATP diphosphatase activity"/>
    <property type="evidence" value="ECO:0007669"/>
    <property type="project" value="UniProtKB-UniRule"/>
</dbReference>
<evidence type="ECO:0000256" key="16">
    <source>
        <dbReference type="HAMAP-Rule" id="MF_01019"/>
    </source>
</evidence>
<dbReference type="GO" id="GO:0005524">
    <property type="term" value="F:ATP binding"/>
    <property type="evidence" value="ECO:0007669"/>
    <property type="project" value="UniProtKB-KW"/>
</dbReference>
<dbReference type="Proteomes" id="UP000274661">
    <property type="component" value="Unassembled WGS sequence"/>
</dbReference>
<evidence type="ECO:0000256" key="7">
    <source>
        <dbReference type="ARBA" id="ARBA00008299"/>
    </source>
</evidence>
<proteinExistence type="inferred from homology"/>
<reference evidence="18 19" key="1">
    <citation type="submission" date="2018-12" db="EMBL/GenBank/DDBJ databases">
        <title>Sphingomonas sp. HMF7854 Genome sequencing and assembly.</title>
        <authorList>
            <person name="Cha I."/>
            <person name="Kang H."/>
            <person name="Kim H."/>
            <person name="Kang J."/>
            <person name="Joh K."/>
        </authorList>
    </citation>
    <scope>NUCLEOTIDE SEQUENCE [LARGE SCALE GENOMIC DNA]</scope>
    <source>
        <strain evidence="18 19">HMF7854</strain>
    </source>
</reference>
<dbReference type="RefSeq" id="WP_126717337.1">
    <property type="nucleotide sequence ID" value="NZ_RWJF01000001.1"/>
</dbReference>
<dbReference type="EMBL" id="RWJF01000001">
    <property type="protein sequence ID" value="RST29494.1"/>
    <property type="molecule type" value="Genomic_DNA"/>
</dbReference>
<comment type="pathway">
    <text evidence="5 16">Amino-acid biosynthesis; L-histidine biosynthesis; L-histidine from 5-phospho-alpha-D-ribose 1-diphosphate: step 2/9.</text>
</comment>
<dbReference type="NCBIfam" id="NF000768">
    <property type="entry name" value="PRK00051.1"/>
    <property type="match status" value="1"/>
</dbReference>
<keyword evidence="11 16" id="KW-0547">Nucleotide-binding</keyword>
<feature type="region of interest" description="Phosphoribosyl-AMP cyclohydrolase" evidence="16">
    <location>
        <begin position="1"/>
        <end position="121"/>
    </location>
</feature>
<evidence type="ECO:0000256" key="2">
    <source>
        <dbReference type="ARBA" id="ARBA00001460"/>
    </source>
</evidence>
<dbReference type="HAMAP" id="MF_01019">
    <property type="entry name" value="HisIE"/>
    <property type="match status" value="1"/>
</dbReference>
<evidence type="ECO:0000313" key="18">
    <source>
        <dbReference type="EMBL" id="RST29494.1"/>
    </source>
</evidence>